<sequence length="287" mass="32352">MATKYFNFRCKIDGILVSEVEHTFVRGRTEHSFNIDFDHLSIPELVDLAKEFGDTGPTRQHVTGGVIGNLSQPSGDRKSANLFIHYPSLLNTTLTTDLDVGNSSFPNSFGYGEENIEDEQEKDAANGEAEAENYTSDIENSSSKEGVVNESDSELSDDYRSDVYEELREVREDLREYKNNKVVNVVAKEKIYGVLGKARVDEGYEYIDRARTNLRDKLGGDDDEPYYDSSDVDSFATESEGEAVSDDDEVEGETELKAMRKSDRVVRLCMIQIVTKLFDRLVKSLKM</sequence>
<name>A0AAE1RTP0_9SOLA</name>
<reference evidence="2" key="1">
    <citation type="submission" date="2023-12" db="EMBL/GenBank/DDBJ databases">
        <title>Genome assembly of Anisodus tanguticus.</title>
        <authorList>
            <person name="Wang Y.-J."/>
        </authorList>
    </citation>
    <scope>NUCLEOTIDE SEQUENCE</scope>
    <source>
        <strain evidence="2">KB-2021</strain>
        <tissue evidence="2">Leaf</tissue>
    </source>
</reference>
<accession>A0AAE1RTP0</accession>
<keyword evidence="3" id="KW-1185">Reference proteome</keyword>
<evidence type="ECO:0000313" key="3">
    <source>
        <dbReference type="Proteomes" id="UP001291623"/>
    </source>
</evidence>
<feature type="region of interest" description="Disordered" evidence="1">
    <location>
        <begin position="109"/>
        <end position="160"/>
    </location>
</feature>
<comment type="caution">
    <text evidence="2">The sequence shown here is derived from an EMBL/GenBank/DDBJ whole genome shotgun (WGS) entry which is preliminary data.</text>
</comment>
<protein>
    <submittedName>
        <fullName evidence="2">Uncharacterized protein</fullName>
    </submittedName>
</protein>
<dbReference type="AlphaFoldDB" id="A0AAE1RTP0"/>
<feature type="region of interest" description="Disordered" evidence="1">
    <location>
        <begin position="237"/>
        <end position="256"/>
    </location>
</feature>
<gene>
    <name evidence="2" type="ORF">RND71_023045</name>
</gene>
<organism evidence="2 3">
    <name type="scientific">Anisodus tanguticus</name>
    <dbReference type="NCBI Taxonomy" id="243964"/>
    <lineage>
        <taxon>Eukaryota</taxon>
        <taxon>Viridiplantae</taxon>
        <taxon>Streptophyta</taxon>
        <taxon>Embryophyta</taxon>
        <taxon>Tracheophyta</taxon>
        <taxon>Spermatophyta</taxon>
        <taxon>Magnoliopsida</taxon>
        <taxon>eudicotyledons</taxon>
        <taxon>Gunneridae</taxon>
        <taxon>Pentapetalae</taxon>
        <taxon>asterids</taxon>
        <taxon>lamiids</taxon>
        <taxon>Solanales</taxon>
        <taxon>Solanaceae</taxon>
        <taxon>Solanoideae</taxon>
        <taxon>Hyoscyameae</taxon>
        <taxon>Anisodus</taxon>
    </lineage>
</organism>
<proteinExistence type="predicted"/>
<dbReference type="Proteomes" id="UP001291623">
    <property type="component" value="Unassembled WGS sequence"/>
</dbReference>
<dbReference type="EMBL" id="JAVYJV010000012">
    <property type="protein sequence ID" value="KAK4357435.1"/>
    <property type="molecule type" value="Genomic_DNA"/>
</dbReference>
<feature type="compositionally biased region" description="Acidic residues" evidence="1">
    <location>
        <begin position="239"/>
        <end position="253"/>
    </location>
</feature>
<feature type="compositionally biased region" description="Polar residues" evidence="1">
    <location>
        <begin position="133"/>
        <end position="144"/>
    </location>
</feature>
<evidence type="ECO:0000313" key="2">
    <source>
        <dbReference type="EMBL" id="KAK4357435.1"/>
    </source>
</evidence>
<evidence type="ECO:0000256" key="1">
    <source>
        <dbReference type="SAM" id="MobiDB-lite"/>
    </source>
</evidence>